<dbReference type="EMBL" id="CP082781">
    <property type="protein sequence ID" value="UGS25425.1"/>
    <property type="molecule type" value="Genomic_DNA"/>
</dbReference>
<organism evidence="2 3">
    <name type="scientific">Microbacterium resistens</name>
    <dbReference type="NCBI Taxonomy" id="156977"/>
    <lineage>
        <taxon>Bacteria</taxon>
        <taxon>Bacillati</taxon>
        <taxon>Actinomycetota</taxon>
        <taxon>Actinomycetes</taxon>
        <taxon>Micrococcales</taxon>
        <taxon>Microbacteriaceae</taxon>
        <taxon>Microbacterium</taxon>
    </lineage>
</organism>
<sequence length="93" mass="9177">MGLFTPRPQHEQQEWAGLPSEPLDTQSAAERLDPAPAADPTGIGLAAGSTSIVFPVAPPAPEAADAATAAPPDPADADGSAAASAKDHPADEG</sequence>
<reference evidence="2 3" key="1">
    <citation type="submission" date="2023-01" db="EMBL/GenBank/DDBJ databases">
        <title>Characterization of estradiol degrading bacteria Microbacterium sp. MZT7 and reveal degrading genes through genome analysis.</title>
        <authorList>
            <person name="Hao P."/>
            <person name="Gao Y."/>
        </authorList>
    </citation>
    <scope>NUCLEOTIDE SEQUENCE [LARGE SCALE GENOMIC DNA]</scope>
    <source>
        <strain evidence="2 3">MZT7</strain>
    </source>
</reference>
<evidence type="ECO:0000313" key="3">
    <source>
        <dbReference type="Proteomes" id="UP001199642"/>
    </source>
</evidence>
<accession>A0ABY3RRB6</accession>
<dbReference type="Proteomes" id="UP001199642">
    <property type="component" value="Chromosome"/>
</dbReference>
<feature type="region of interest" description="Disordered" evidence="1">
    <location>
        <begin position="1"/>
        <end position="93"/>
    </location>
</feature>
<gene>
    <name evidence="2" type="ORF">K8F61_12135</name>
</gene>
<evidence type="ECO:0000256" key="1">
    <source>
        <dbReference type="SAM" id="MobiDB-lite"/>
    </source>
</evidence>
<proteinExistence type="predicted"/>
<protein>
    <submittedName>
        <fullName evidence="2">Uncharacterized protein</fullName>
    </submittedName>
</protein>
<name>A0ABY3RRB6_9MICO</name>
<keyword evidence="3" id="KW-1185">Reference proteome</keyword>
<evidence type="ECO:0000313" key="2">
    <source>
        <dbReference type="EMBL" id="UGS25425.1"/>
    </source>
</evidence>
<dbReference type="RefSeq" id="WP_174522547.1">
    <property type="nucleotide sequence ID" value="NZ_CP082781.1"/>
</dbReference>